<feature type="region of interest" description="Disordered" evidence="5">
    <location>
        <begin position="66"/>
        <end position="100"/>
    </location>
</feature>
<feature type="compositionally biased region" description="Polar residues" evidence="5">
    <location>
        <begin position="958"/>
        <end position="969"/>
    </location>
</feature>
<feature type="region of interest" description="Disordered" evidence="5">
    <location>
        <begin position="583"/>
        <end position="604"/>
    </location>
</feature>
<evidence type="ECO:0000313" key="7">
    <source>
        <dbReference type="EMBL" id="KAH3800343.1"/>
    </source>
</evidence>
<feature type="compositionally biased region" description="Basic and acidic residues" evidence="5">
    <location>
        <begin position="592"/>
        <end position="604"/>
    </location>
</feature>
<accession>A0A9D4J9F5</accession>
<keyword evidence="2" id="KW-0597">Phosphoprotein</keyword>
<feature type="coiled-coil region" evidence="4">
    <location>
        <begin position="510"/>
        <end position="537"/>
    </location>
</feature>
<evidence type="ECO:0000313" key="8">
    <source>
        <dbReference type="Proteomes" id="UP000828390"/>
    </source>
</evidence>
<dbReference type="PANTHER" id="PTHR47219:SF22">
    <property type="entry name" value="RAB-GAP TBC DOMAIN-CONTAINING PROTEIN"/>
    <property type="match status" value="1"/>
</dbReference>
<dbReference type="FunFam" id="1.10.10.750:FF:000003">
    <property type="entry name" value="GTPase activating protein (Evi5)"/>
    <property type="match status" value="1"/>
</dbReference>
<keyword evidence="3 4" id="KW-0175">Coiled coil</keyword>
<dbReference type="SUPFAM" id="SSF47923">
    <property type="entry name" value="Ypt/Rab-GAP domain of gyp1p"/>
    <property type="match status" value="2"/>
</dbReference>
<evidence type="ECO:0000256" key="2">
    <source>
        <dbReference type="ARBA" id="ARBA00022553"/>
    </source>
</evidence>
<evidence type="ECO:0000256" key="3">
    <source>
        <dbReference type="ARBA" id="ARBA00023054"/>
    </source>
</evidence>
<dbReference type="AlphaFoldDB" id="A0A9D4J9F5"/>
<dbReference type="FunFam" id="1.10.472.80:FF:000002">
    <property type="entry name" value="Ecotropic viral integration site 5"/>
    <property type="match status" value="1"/>
</dbReference>
<protein>
    <recommendedName>
        <fullName evidence="6">Rab-GAP TBC domain-containing protein</fullName>
    </recommendedName>
</protein>
<reference evidence="7" key="2">
    <citation type="submission" date="2020-11" db="EMBL/GenBank/DDBJ databases">
        <authorList>
            <person name="McCartney M.A."/>
            <person name="Auch B."/>
            <person name="Kono T."/>
            <person name="Mallez S."/>
            <person name="Becker A."/>
            <person name="Gohl D.M."/>
            <person name="Silverstein K.A.T."/>
            <person name="Koren S."/>
            <person name="Bechman K.B."/>
            <person name="Herman A."/>
            <person name="Abrahante J.E."/>
            <person name="Garbe J."/>
        </authorList>
    </citation>
    <scope>NUCLEOTIDE SEQUENCE</scope>
    <source>
        <strain evidence="7">Duluth1</strain>
        <tissue evidence="7">Whole animal</tissue>
    </source>
</reference>
<organism evidence="7 8">
    <name type="scientific">Dreissena polymorpha</name>
    <name type="common">Zebra mussel</name>
    <name type="synonym">Mytilus polymorpha</name>
    <dbReference type="NCBI Taxonomy" id="45954"/>
    <lineage>
        <taxon>Eukaryota</taxon>
        <taxon>Metazoa</taxon>
        <taxon>Spiralia</taxon>
        <taxon>Lophotrochozoa</taxon>
        <taxon>Mollusca</taxon>
        <taxon>Bivalvia</taxon>
        <taxon>Autobranchia</taxon>
        <taxon>Heteroconchia</taxon>
        <taxon>Euheterodonta</taxon>
        <taxon>Imparidentia</taxon>
        <taxon>Neoheterodontei</taxon>
        <taxon>Myida</taxon>
        <taxon>Dreissenoidea</taxon>
        <taxon>Dreissenidae</taxon>
        <taxon>Dreissena</taxon>
    </lineage>
</organism>
<gene>
    <name evidence="7" type="ORF">DPMN_153976</name>
</gene>
<dbReference type="Gene3D" id="1.10.472.80">
    <property type="entry name" value="Ypt/Rab-GAP domain of gyp1p, domain 3"/>
    <property type="match status" value="1"/>
</dbReference>
<evidence type="ECO:0000256" key="5">
    <source>
        <dbReference type="SAM" id="MobiDB-lite"/>
    </source>
</evidence>
<feature type="compositionally biased region" description="Low complexity" evidence="5">
    <location>
        <begin position="762"/>
        <end position="772"/>
    </location>
</feature>
<proteinExistence type="predicted"/>
<dbReference type="Proteomes" id="UP000828390">
    <property type="component" value="Unassembled WGS sequence"/>
</dbReference>
<feature type="compositionally biased region" description="Polar residues" evidence="5">
    <location>
        <begin position="82"/>
        <end position="100"/>
    </location>
</feature>
<dbReference type="PANTHER" id="PTHR47219">
    <property type="entry name" value="RAB GTPASE-ACTIVATING PROTEIN 1-LIKE"/>
    <property type="match status" value="1"/>
</dbReference>
<feature type="region of interest" description="Disordered" evidence="5">
    <location>
        <begin position="941"/>
        <end position="969"/>
    </location>
</feature>
<keyword evidence="1" id="KW-0343">GTPase activation</keyword>
<dbReference type="Gene3D" id="1.10.10.750">
    <property type="entry name" value="Ypt/Rab-GAP domain of gyp1p, domain 1"/>
    <property type="match status" value="1"/>
</dbReference>
<dbReference type="SMART" id="SM00164">
    <property type="entry name" value="TBC"/>
    <property type="match status" value="1"/>
</dbReference>
<dbReference type="InterPro" id="IPR000195">
    <property type="entry name" value="Rab-GAP-TBC_dom"/>
</dbReference>
<feature type="compositionally biased region" description="Polar residues" evidence="5">
    <location>
        <begin position="882"/>
        <end position="905"/>
    </location>
</feature>
<sequence length="969" mass="109314">MIRRWLGSWGSAGEDDVFTDSGSDLEGDDYVVKVQRTPEINYLLRKRHLAVHRLLEADSRSCLKGQGLSRASSTTGAGGHSRTGSGTSQVSLTSQPEDINSQSQSNLWEIWGKLVNDWASAKKKPAFIKQLVRKGIPHPFRGLAWQLLLDVNTSPMKEQYVEYLKQRSPSEKMIRRDIARTFPEHDFFKEKNGLGQESLFHVMKAYSLHDREVGYCQGSGFIVGLLLMQMPEEEAFAVLVKLMQEYRLRELFKPSMAELGICMYKLECLIQELLPDLYTHFQTQCFHTSMYASPWFLTLFATSAPLSVACRIMDLFISEGMDAIFRLGIAILQSSQHELLSMDMECMLQYFQRETSGKFERDEDTLFNMAYQVRLSPKKLKRLEKEYTALKSKESEDQIELRRLRTENRLLRQRIDNLEKESATLADRLIQYQLTRAQEAEETYALKNELSLTKQKYANTQKQLKEAESLLGDIKERTDSIHSASSLDDGEAQVVIQSLQEELITVRLREAENMTVLKNLRNKIQELEQMNQRLQQAPSNDVQCLQEELIAVKLREAEANLSLKEMRQKIGDLDTSWQRHLSSLDSGSADSKNSKSELKSELKRAQEELMTTKIREASALSHHKDAKQKIMELETSNQICTNQIRRMDEENKGLKSQLAAHQKQVEEADKQTKNLLRKMDDLESKHKEELMMARIRDAESDQTIGELKQRIAQMEIQREEVLAADQLESKGGKQELENTIFDLQEEVMQLKMSASPKTPNTSASSHNSSVSSKLASNIYDFNDNDDEDDEDLEDPESLNRTLSEIIEGKRSTNSLIAILNRENSDCDSVSIQSSGSDNSSPGSKLVKQYSFKSAKSSLSVNNATNDATNITSGGCDNENSRDSTQTDVVSAINQSTGSHGLSQTGPEGVGSESRESSAIAVNQSNNDSALQSNRDYTSLIDANDNVHKNGAKIDTIDGTGQMSKKTAVS</sequence>
<comment type="caution">
    <text evidence="7">The sequence shown here is derived from an EMBL/GenBank/DDBJ whole genome shotgun (WGS) entry which is preliminary data.</text>
</comment>
<evidence type="ECO:0000259" key="6">
    <source>
        <dbReference type="PROSITE" id="PS50086"/>
    </source>
</evidence>
<feature type="compositionally biased region" description="Polar residues" evidence="5">
    <location>
        <begin position="863"/>
        <end position="874"/>
    </location>
</feature>
<feature type="domain" description="Rab-GAP TBC" evidence="6">
    <location>
        <begin position="135"/>
        <end position="320"/>
    </location>
</feature>
<dbReference type="FunFam" id="1.10.8.270:FF:000003">
    <property type="entry name" value="Ecotropic viral integration site 5"/>
    <property type="match status" value="1"/>
</dbReference>
<feature type="coiled-coil region" evidence="4">
    <location>
        <begin position="380"/>
        <end position="477"/>
    </location>
</feature>
<keyword evidence="8" id="KW-1185">Reference proteome</keyword>
<dbReference type="InterPro" id="IPR050302">
    <property type="entry name" value="Rab_GAP_TBC_domain"/>
</dbReference>
<name>A0A9D4J9F5_DREPO</name>
<reference evidence="7" key="1">
    <citation type="journal article" date="2019" name="bioRxiv">
        <title>The Genome of the Zebra Mussel, Dreissena polymorpha: A Resource for Invasive Species Research.</title>
        <authorList>
            <person name="McCartney M.A."/>
            <person name="Auch B."/>
            <person name="Kono T."/>
            <person name="Mallez S."/>
            <person name="Zhang Y."/>
            <person name="Obille A."/>
            <person name="Becker A."/>
            <person name="Abrahante J.E."/>
            <person name="Garbe J."/>
            <person name="Badalamenti J.P."/>
            <person name="Herman A."/>
            <person name="Mangelson H."/>
            <person name="Liachko I."/>
            <person name="Sullivan S."/>
            <person name="Sone E.D."/>
            <person name="Koren S."/>
            <person name="Silverstein K.A.T."/>
            <person name="Beckman K.B."/>
            <person name="Gohl D.M."/>
        </authorList>
    </citation>
    <scope>NUCLEOTIDE SEQUENCE</scope>
    <source>
        <strain evidence="7">Duluth1</strain>
        <tissue evidence="7">Whole animal</tissue>
    </source>
</reference>
<feature type="region of interest" description="Disordered" evidence="5">
    <location>
        <begin position="752"/>
        <end position="772"/>
    </location>
</feature>
<dbReference type="GO" id="GO:0031267">
    <property type="term" value="F:small GTPase binding"/>
    <property type="evidence" value="ECO:0007669"/>
    <property type="project" value="UniProtKB-ARBA"/>
</dbReference>
<dbReference type="Gene3D" id="1.10.8.270">
    <property type="entry name" value="putative rabgap domain of human tbc1 domain family member 14 like domains"/>
    <property type="match status" value="1"/>
</dbReference>
<dbReference type="EMBL" id="JAIWYP010000007">
    <property type="protein sequence ID" value="KAH3800343.1"/>
    <property type="molecule type" value="Genomic_DNA"/>
</dbReference>
<evidence type="ECO:0000256" key="1">
    <source>
        <dbReference type="ARBA" id="ARBA00022468"/>
    </source>
</evidence>
<dbReference type="Pfam" id="PF00566">
    <property type="entry name" value="RabGAP-TBC"/>
    <property type="match status" value="1"/>
</dbReference>
<feature type="region of interest" description="Disordered" evidence="5">
    <location>
        <begin position="863"/>
        <end position="918"/>
    </location>
</feature>
<evidence type="ECO:0000256" key="4">
    <source>
        <dbReference type="SAM" id="Coils"/>
    </source>
</evidence>
<dbReference type="GO" id="GO:0005096">
    <property type="term" value="F:GTPase activator activity"/>
    <property type="evidence" value="ECO:0007669"/>
    <property type="project" value="UniProtKB-KW"/>
</dbReference>
<dbReference type="InterPro" id="IPR035969">
    <property type="entry name" value="Rab-GAP_TBC_sf"/>
</dbReference>
<dbReference type="PROSITE" id="PS50086">
    <property type="entry name" value="TBC_RABGAP"/>
    <property type="match status" value="1"/>
</dbReference>